<dbReference type="EMBL" id="EQ962656">
    <property type="protein sequence ID" value="EED16714.1"/>
    <property type="molecule type" value="Genomic_DNA"/>
</dbReference>
<dbReference type="PhylomeDB" id="B8MFI0"/>
<dbReference type="HOGENOM" id="CLU_2110592_0_0_1"/>
<dbReference type="VEuPathDB" id="FungiDB:TSTA_017880"/>
<dbReference type="AlphaFoldDB" id="B8MFI0"/>
<name>B8MFI0_TALSN</name>
<organism evidence="1 2">
    <name type="scientific">Talaromyces stipitatus (strain ATCC 10500 / CBS 375.48 / QM 6759 / NRRL 1006)</name>
    <name type="common">Penicillium stipitatum</name>
    <dbReference type="NCBI Taxonomy" id="441959"/>
    <lineage>
        <taxon>Eukaryota</taxon>
        <taxon>Fungi</taxon>
        <taxon>Dikarya</taxon>
        <taxon>Ascomycota</taxon>
        <taxon>Pezizomycotina</taxon>
        <taxon>Eurotiomycetes</taxon>
        <taxon>Eurotiomycetidae</taxon>
        <taxon>Eurotiales</taxon>
        <taxon>Trichocomaceae</taxon>
        <taxon>Talaromyces</taxon>
        <taxon>Talaromyces sect. Talaromyces</taxon>
    </lineage>
</organism>
<evidence type="ECO:0008006" key="3">
    <source>
        <dbReference type="Google" id="ProtNLM"/>
    </source>
</evidence>
<dbReference type="OrthoDB" id="5426109at2759"/>
<evidence type="ECO:0000313" key="1">
    <source>
        <dbReference type="EMBL" id="EED16714.1"/>
    </source>
</evidence>
<evidence type="ECO:0000313" key="2">
    <source>
        <dbReference type="Proteomes" id="UP000001745"/>
    </source>
</evidence>
<keyword evidence="2" id="KW-1185">Reference proteome</keyword>
<dbReference type="STRING" id="441959.B8MFI0"/>
<dbReference type="Proteomes" id="UP000001745">
    <property type="component" value="Unassembled WGS sequence"/>
</dbReference>
<reference evidence="2" key="1">
    <citation type="journal article" date="2015" name="Genome Announc.">
        <title>Genome sequence of the AIDS-associated pathogen Penicillium marneffei (ATCC18224) and its near taxonomic relative Talaromyces stipitatus (ATCC10500).</title>
        <authorList>
            <person name="Nierman W.C."/>
            <person name="Fedorova-Abrams N.D."/>
            <person name="Andrianopoulos A."/>
        </authorList>
    </citation>
    <scope>NUCLEOTIDE SEQUENCE [LARGE SCALE GENOMIC DNA]</scope>
    <source>
        <strain evidence="2">ATCC 10500 / CBS 375.48 / QM 6759 / NRRL 1006</strain>
    </source>
</reference>
<sequence length="115" mass="12761">MTTRSNPLLVPKIIGLVLEKVELVSDLFSCACVNNTWNVAAPRELYKDSLNDMQFRTPDIGSLNCLLVASRRYLLLMKPRTQTLGLDALKSVARSVIANTQSSFCGWMEVVLQAS</sequence>
<proteinExistence type="predicted"/>
<dbReference type="InParanoid" id="B8MFI0"/>
<gene>
    <name evidence="1" type="ORF">TSTA_017880</name>
</gene>
<dbReference type="GeneID" id="8109045"/>
<dbReference type="RefSeq" id="XP_002483948.1">
    <property type="nucleotide sequence ID" value="XM_002483903.1"/>
</dbReference>
<protein>
    <recommendedName>
        <fullName evidence="3">F-box domain-containing protein</fullName>
    </recommendedName>
</protein>
<accession>B8MFI0</accession>